<dbReference type="EMBL" id="JAQJAE010000006">
    <property type="protein sequence ID" value="KAJ5589593.1"/>
    <property type="molecule type" value="Genomic_DNA"/>
</dbReference>
<sequence length="254" mass="27004">MARVLGNTTTTVRAADAAPSKLLDSFPMDYLASVGASAMGLSRRLAYYVASKNEILAKPRLRIPTAVRCVVVVEMATPQVMCIHCTKAQSSVDAANVIISSEGVTVLMDIRGMAFAGIGGESLLRKSTSGLVHQFNWPPAALFEPLEFAHITSLAPNPTNTKHASDLPLTTHLSLAAVYLHQVTDQIFSTAASTCNGLLSAVQVIISFSNPHTVCLSVLTSKTNLAHSALTGLGQIVRTEHPEIWGSLIDLEDP</sequence>
<dbReference type="InterPro" id="IPR036291">
    <property type="entry name" value="NAD(P)-bd_dom_sf"/>
</dbReference>
<protein>
    <submittedName>
        <fullName evidence="1">Nonribosomal peptide synthetase 7</fullName>
    </submittedName>
</protein>
<proteinExistence type="predicted"/>
<accession>A0AAD6DNC3</accession>
<dbReference type="Gene3D" id="3.40.50.720">
    <property type="entry name" value="NAD(P)-binding Rossmann-like Domain"/>
    <property type="match status" value="1"/>
</dbReference>
<dbReference type="AlphaFoldDB" id="A0AAD6DNC3"/>
<dbReference type="Proteomes" id="UP001213799">
    <property type="component" value="Unassembled WGS sequence"/>
</dbReference>
<organism evidence="1 2">
    <name type="scientific">Penicillium hordei</name>
    <dbReference type="NCBI Taxonomy" id="40994"/>
    <lineage>
        <taxon>Eukaryota</taxon>
        <taxon>Fungi</taxon>
        <taxon>Dikarya</taxon>
        <taxon>Ascomycota</taxon>
        <taxon>Pezizomycotina</taxon>
        <taxon>Eurotiomycetes</taxon>
        <taxon>Eurotiomycetidae</taxon>
        <taxon>Eurotiales</taxon>
        <taxon>Aspergillaceae</taxon>
        <taxon>Penicillium</taxon>
    </lineage>
</organism>
<reference evidence="1" key="2">
    <citation type="submission" date="2023-01" db="EMBL/GenBank/DDBJ databases">
        <authorList>
            <person name="Petersen C."/>
        </authorList>
    </citation>
    <scope>NUCLEOTIDE SEQUENCE</scope>
    <source>
        <strain evidence="1">IBT 12815</strain>
    </source>
</reference>
<name>A0AAD6DNC3_9EURO</name>
<gene>
    <name evidence="1" type="ORF">N7537_012271</name>
</gene>
<evidence type="ECO:0000313" key="2">
    <source>
        <dbReference type="Proteomes" id="UP001213799"/>
    </source>
</evidence>
<dbReference type="GeneID" id="81593567"/>
<dbReference type="SUPFAM" id="SSF51735">
    <property type="entry name" value="NAD(P)-binding Rossmann-fold domains"/>
    <property type="match status" value="1"/>
</dbReference>
<keyword evidence="2" id="KW-1185">Reference proteome</keyword>
<comment type="caution">
    <text evidence="1">The sequence shown here is derived from an EMBL/GenBank/DDBJ whole genome shotgun (WGS) entry which is preliminary data.</text>
</comment>
<dbReference type="RefSeq" id="XP_056748612.1">
    <property type="nucleotide sequence ID" value="XM_056903325.1"/>
</dbReference>
<evidence type="ECO:0000313" key="1">
    <source>
        <dbReference type="EMBL" id="KAJ5589593.1"/>
    </source>
</evidence>
<reference evidence="1" key="1">
    <citation type="journal article" date="2023" name="IMA Fungus">
        <title>Comparative genomic study of the Penicillium genus elucidates a diverse pangenome and 15 lateral gene transfer events.</title>
        <authorList>
            <person name="Petersen C."/>
            <person name="Sorensen T."/>
            <person name="Nielsen M.R."/>
            <person name="Sondergaard T.E."/>
            <person name="Sorensen J.L."/>
            <person name="Fitzpatrick D.A."/>
            <person name="Frisvad J.C."/>
            <person name="Nielsen K.L."/>
        </authorList>
    </citation>
    <scope>NUCLEOTIDE SEQUENCE</scope>
    <source>
        <strain evidence="1">IBT 12815</strain>
    </source>
</reference>